<name>A0A4V2S618_9PSEU</name>
<gene>
    <name evidence="7" type="ORF">EV192_109321</name>
</gene>
<dbReference type="EMBL" id="SLWS01000009">
    <property type="protein sequence ID" value="TCO54340.1"/>
    <property type="molecule type" value="Genomic_DNA"/>
</dbReference>
<evidence type="ECO:0000313" key="7">
    <source>
        <dbReference type="EMBL" id="TCO54340.1"/>
    </source>
</evidence>
<evidence type="ECO:0000256" key="5">
    <source>
        <dbReference type="SAM" id="Phobius"/>
    </source>
</evidence>
<organism evidence="7 8">
    <name type="scientific">Actinocrispum wychmicini</name>
    <dbReference type="NCBI Taxonomy" id="1213861"/>
    <lineage>
        <taxon>Bacteria</taxon>
        <taxon>Bacillati</taxon>
        <taxon>Actinomycetota</taxon>
        <taxon>Actinomycetes</taxon>
        <taxon>Pseudonocardiales</taxon>
        <taxon>Pseudonocardiaceae</taxon>
        <taxon>Actinocrispum</taxon>
    </lineage>
</organism>
<feature type="transmembrane region" description="Helical" evidence="5">
    <location>
        <begin position="46"/>
        <end position="67"/>
    </location>
</feature>
<dbReference type="Gene3D" id="1.20.1250.20">
    <property type="entry name" value="MFS general substrate transporter like domains"/>
    <property type="match status" value="1"/>
</dbReference>
<dbReference type="InterPro" id="IPR011701">
    <property type="entry name" value="MFS"/>
</dbReference>
<feature type="transmembrane region" description="Helical" evidence="5">
    <location>
        <begin position="333"/>
        <end position="352"/>
    </location>
</feature>
<dbReference type="SUPFAM" id="SSF103473">
    <property type="entry name" value="MFS general substrate transporter"/>
    <property type="match status" value="1"/>
</dbReference>
<feature type="transmembrane region" description="Helical" evidence="5">
    <location>
        <begin position="358"/>
        <end position="384"/>
    </location>
</feature>
<evidence type="ECO:0000256" key="1">
    <source>
        <dbReference type="ARBA" id="ARBA00004651"/>
    </source>
</evidence>
<dbReference type="Pfam" id="PF07690">
    <property type="entry name" value="MFS_1"/>
    <property type="match status" value="1"/>
</dbReference>
<comment type="subcellular location">
    <subcellularLocation>
        <location evidence="1">Cell membrane</location>
        <topology evidence="1">Multi-pass membrane protein</topology>
    </subcellularLocation>
</comment>
<sequence length="455" mass="46037">MTTVHKNALGLAGMCLGTALIVMEANVVNVAVPAIRSDFRAGAATALWAVDAYTLVFAALLLSAGLLGDRIGARRAYLIGLVIFAVASLVAGLAPSAGVLISARAAQGVGAALLAPAPLTLITRTYTDPAAWAKAVAVWVSVGGIGFMVGPLLSGALVDTAGWRSVFLLNLPVVALTCWLLLGYVPETTRRRTGFDPRGQVLAAAGLAAVVSGLVESTLDGWVSWPVLGPLVGGAAVLVIFVVSQHRGARAGRQVLLPPSILAARPVLAGLLAGAAYNFTLYGTLIVYTFDFQELRHLSPLATGAAFLPLTVVATITSALVGGRVTHRYGPRAGIGVGMLCCAAGLAILAFGTTSVPYAAIAVGLAVFAFGQNLVAPAQALVVMSFAPDEHRNMGSSALNTARQTGGAVGVALLGAIAAGHRTSGTPIAMCLAIAVCLLAATAAVKLIPGPRSMA</sequence>
<dbReference type="CDD" id="cd17321">
    <property type="entry name" value="MFS_MMR_MDR_like"/>
    <property type="match status" value="1"/>
</dbReference>
<evidence type="ECO:0000256" key="4">
    <source>
        <dbReference type="ARBA" id="ARBA00023136"/>
    </source>
</evidence>
<evidence type="ECO:0000259" key="6">
    <source>
        <dbReference type="PROSITE" id="PS50850"/>
    </source>
</evidence>
<evidence type="ECO:0000256" key="2">
    <source>
        <dbReference type="ARBA" id="ARBA00022692"/>
    </source>
</evidence>
<feature type="transmembrane region" description="Helical" evidence="5">
    <location>
        <begin position="197"/>
        <end position="215"/>
    </location>
</feature>
<feature type="transmembrane region" description="Helical" evidence="5">
    <location>
        <begin position="166"/>
        <end position="185"/>
    </location>
</feature>
<dbReference type="OrthoDB" id="3453194at2"/>
<feature type="transmembrane region" description="Helical" evidence="5">
    <location>
        <begin position="76"/>
        <end position="99"/>
    </location>
</feature>
<dbReference type="Proteomes" id="UP000295680">
    <property type="component" value="Unassembled WGS sequence"/>
</dbReference>
<feature type="transmembrane region" description="Helical" evidence="5">
    <location>
        <begin position="427"/>
        <end position="448"/>
    </location>
</feature>
<keyword evidence="4 5" id="KW-0472">Membrane</keyword>
<dbReference type="PANTHER" id="PTHR42718:SF42">
    <property type="entry name" value="EXPORT PROTEIN"/>
    <property type="match status" value="1"/>
</dbReference>
<dbReference type="GO" id="GO:0022857">
    <property type="term" value="F:transmembrane transporter activity"/>
    <property type="evidence" value="ECO:0007669"/>
    <property type="project" value="InterPro"/>
</dbReference>
<evidence type="ECO:0000256" key="3">
    <source>
        <dbReference type="ARBA" id="ARBA00022989"/>
    </source>
</evidence>
<feature type="transmembrane region" description="Helical" evidence="5">
    <location>
        <begin position="267"/>
        <end position="290"/>
    </location>
</feature>
<dbReference type="RefSeq" id="WP_132123312.1">
    <property type="nucleotide sequence ID" value="NZ_SLWS01000009.1"/>
</dbReference>
<protein>
    <submittedName>
        <fullName evidence="7">DHA2 family methylenomycin A resistance protein-like MFS transporter</fullName>
    </submittedName>
</protein>
<feature type="transmembrane region" description="Helical" evidence="5">
    <location>
        <begin position="302"/>
        <end position="321"/>
    </location>
</feature>
<dbReference type="InterPro" id="IPR036259">
    <property type="entry name" value="MFS_trans_sf"/>
</dbReference>
<dbReference type="InterPro" id="IPR020846">
    <property type="entry name" value="MFS_dom"/>
</dbReference>
<feature type="transmembrane region" description="Helical" evidence="5">
    <location>
        <begin position="105"/>
        <end position="123"/>
    </location>
</feature>
<keyword evidence="8" id="KW-1185">Reference proteome</keyword>
<feature type="transmembrane region" description="Helical" evidence="5">
    <location>
        <begin position="135"/>
        <end position="154"/>
    </location>
</feature>
<dbReference type="Gene3D" id="1.20.1720.10">
    <property type="entry name" value="Multidrug resistance protein D"/>
    <property type="match status" value="1"/>
</dbReference>
<dbReference type="GO" id="GO:0005886">
    <property type="term" value="C:plasma membrane"/>
    <property type="evidence" value="ECO:0007669"/>
    <property type="project" value="UniProtKB-SubCell"/>
</dbReference>
<keyword evidence="2 5" id="KW-0812">Transmembrane</keyword>
<feature type="domain" description="Major facilitator superfamily (MFS) profile" evidence="6">
    <location>
        <begin position="10"/>
        <end position="452"/>
    </location>
</feature>
<proteinExistence type="predicted"/>
<dbReference type="PROSITE" id="PS50850">
    <property type="entry name" value="MFS"/>
    <property type="match status" value="1"/>
</dbReference>
<evidence type="ECO:0000313" key="8">
    <source>
        <dbReference type="Proteomes" id="UP000295680"/>
    </source>
</evidence>
<feature type="transmembrane region" description="Helical" evidence="5">
    <location>
        <begin position="405"/>
        <end position="421"/>
    </location>
</feature>
<feature type="transmembrane region" description="Helical" evidence="5">
    <location>
        <begin position="227"/>
        <end position="246"/>
    </location>
</feature>
<comment type="caution">
    <text evidence="7">The sequence shown here is derived from an EMBL/GenBank/DDBJ whole genome shotgun (WGS) entry which is preliminary data.</text>
</comment>
<keyword evidence="3 5" id="KW-1133">Transmembrane helix</keyword>
<dbReference type="PANTHER" id="PTHR42718">
    <property type="entry name" value="MAJOR FACILITATOR SUPERFAMILY MULTIDRUG TRANSPORTER MFSC"/>
    <property type="match status" value="1"/>
</dbReference>
<accession>A0A4V2S618</accession>
<reference evidence="7 8" key="1">
    <citation type="submission" date="2019-03" db="EMBL/GenBank/DDBJ databases">
        <title>Genomic Encyclopedia of Type Strains, Phase IV (KMG-IV): sequencing the most valuable type-strain genomes for metagenomic binning, comparative biology and taxonomic classification.</title>
        <authorList>
            <person name="Goeker M."/>
        </authorList>
    </citation>
    <scope>NUCLEOTIDE SEQUENCE [LARGE SCALE GENOMIC DNA]</scope>
    <source>
        <strain evidence="7 8">DSM 45934</strain>
    </source>
</reference>
<dbReference type="AlphaFoldDB" id="A0A4V2S618"/>